<evidence type="ECO:0000313" key="2">
    <source>
        <dbReference type="Proteomes" id="UP000789706"/>
    </source>
</evidence>
<proteinExistence type="predicted"/>
<dbReference type="InterPro" id="IPR032675">
    <property type="entry name" value="LRR_dom_sf"/>
</dbReference>
<organism evidence="1 2">
    <name type="scientific">Diversispora eburnea</name>
    <dbReference type="NCBI Taxonomy" id="1213867"/>
    <lineage>
        <taxon>Eukaryota</taxon>
        <taxon>Fungi</taxon>
        <taxon>Fungi incertae sedis</taxon>
        <taxon>Mucoromycota</taxon>
        <taxon>Glomeromycotina</taxon>
        <taxon>Glomeromycetes</taxon>
        <taxon>Diversisporales</taxon>
        <taxon>Diversisporaceae</taxon>
        <taxon>Diversispora</taxon>
    </lineage>
</organism>
<dbReference type="AlphaFoldDB" id="A0A9N8V5V1"/>
<dbReference type="SUPFAM" id="SSF52047">
    <property type="entry name" value="RNI-like"/>
    <property type="match status" value="1"/>
</dbReference>
<evidence type="ECO:0000313" key="1">
    <source>
        <dbReference type="EMBL" id="CAG8437730.1"/>
    </source>
</evidence>
<keyword evidence="2" id="KW-1185">Reference proteome</keyword>
<dbReference type="Proteomes" id="UP000789706">
    <property type="component" value="Unassembled WGS sequence"/>
</dbReference>
<protein>
    <submittedName>
        <fullName evidence="1">7762_t:CDS:1</fullName>
    </submittedName>
</protein>
<dbReference type="Gene3D" id="3.80.10.10">
    <property type="entry name" value="Ribonuclease Inhibitor"/>
    <property type="match status" value="1"/>
</dbReference>
<dbReference type="EMBL" id="CAJVPK010000048">
    <property type="protein sequence ID" value="CAG8437730.1"/>
    <property type="molecule type" value="Genomic_DNA"/>
</dbReference>
<sequence>MTVFPSLPLDCLEEILGYLIDDQNTLYSCILSTRLFCKLSIPLLWFHPFKTKPTNHKSYTIISVLVSSLSKEVKRSLIKEGIKIPSDLSKPLFEYTNYIQGFDTGHFQMAIYKWLNVYNKPNKTNKQPIKYFIGFMGNIIGNYIVSVSRGIKFLTLNYDIDYSSQNSVERSNIENLMNISSYYGIENRLSHLRELKIKTKHSQDIEFSLEIYIITRYAINIKQIIVDTHYIIDDLFYQAISHLISIQKNLNSLRLAERWDDTATPLVYKAIQTQAKSLTTLELSEFRNLQALIHLLGNCSNLETLFLTEHFSIVNAQQMYDSINHLPSIYIKHLKAYNISFPKISDYTLMIQTLIQLANQHLNTIMLQYSDSKIINNIGHFCPQITFLSLTVTFDEFPSLCENLPLLTSLDYLHLVFAHIEGSIGYIDPILPSNETLEKLAKSFPPNLKYLAIYFGIPPCKRSIFDLPNKLGKILRNIKNPLEKLDIYNEMDLELMDVIIEYATEIGGLKKLGIVDGWRNDNLFEQVKDVIEIIGKAYVFGIKYESFHIDELRAFQKS</sequence>
<name>A0A9N8V5V1_9GLOM</name>
<accession>A0A9N8V5V1</accession>
<reference evidence="1" key="1">
    <citation type="submission" date="2021-06" db="EMBL/GenBank/DDBJ databases">
        <authorList>
            <person name="Kallberg Y."/>
            <person name="Tangrot J."/>
            <person name="Rosling A."/>
        </authorList>
    </citation>
    <scope>NUCLEOTIDE SEQUENCE</scope>
    <source>
        <strain evidence="1">AZ414A</strain>
    </source>
</reference>
<comment type="caution">
    <text evidence="1">The sequence shown here is derived from an EMBL/GenBank/DDBJ whole genome shotgun (WGS) entry which is preliminary data.</text>
</comment>
<gene>
    <name evidence="1" type="ORF">DEBURN_LOCUS1162</name>
</gene>
<dbReference type="OrthoDB" id="2324547at2759"/>